<name>A0A1B7TDL5_9ASCO</name>
<feature type="domain" description="Aldehyde dehydrogenase" evidence="6">
    <location>
        <begin position="30"/>
        <end position="497"/>
    </location>
</feature>
<sequence length="505" mass="55404">MAITKEITLPSGKTYQQPIGLFINNEFKEAKTGKFIPVTYPATSEVVAEVHIADAVDDVNEAVNAATDAFKIWKNVPTSEKRDLFFKLADLCQENIQLLAEIESLDTGKAVDNTSIHDMGRIVECLKYYGGWIDKNVGESYIPSPKKICYTYHQPLGVVGCIIPFNYPLSLMSWKWAAIAVGNTTVFKAGDQTPLSILYFATLVEKAGFPKGVFNVINGYGMDVGDALVKHPKVSKIAFTGSTVAGKIIQSNCSSNLKACSIEAGGKSPIVIYKDCDLEQAIKWTCVGIFSNTGQVCSGTSRAYIEEEIYEEFLSKLKEYVEKTYVVGDPFKSDTVVGPVINDVQYKKVINYIQSGIDDGCRVILGGTEKPATIAKNDSLNKGWFVQPTIFADVNDNMKIVQEEIFGPVLSCRKFNPSNEDIIETCNNSPYGLGAAVFTQDITKANLFARDIESGQVWVNSSNDVDMNVPFHGVKESGLGHELGSYGLKNFTAVKSVHMNIDNRL</sequence>
<dbReference type="FunFam" id="3.40.309.10:FF:000012">
    <property type="entry name" value="Betaine aldehyde dehydrogenase"/>
    <property type="match status" value="1"/>
</dbReference>
<evidence type="ECO:0000313" key="7">
    <source>
        <dbReference type="EMBL" id="OBA26849.1"/>
    </source>
</evidence>
<comment type="caution">
    <text evidence="7">The sequence shown here is derived from an EMBL/GenBank/DDBJ whole genome shotgun (WGS) entry which is preliminary data.</text>
</comment>
<dbReference type="PROSITE" id="PS00687">
    <property type="entry name" value="ALDEHYDE_DEHYDR_GLU"/>
    <property type="match status" value="1"/>
</dbReference>
<evidence type="ECO:0000259" key="6">
    <source>
        <dbReference type="Pfam" id="PF00171"/>
    </source>
</evidence>
<dbReference type="FunFam" id="3.40.605.10:FF:000007">
    <property type="entry name" value="NAD/NADP-dependent betaine aldehyde dehydrogenase"/>
    <property type="match status" value="1"/>
</dbReference>
<dbReference type="PANTHER" id="PTHR43720:SF2">
    <property type="entry name" value="2-AMINOMUCONIC SEMIALDEHYDE DEHYDROGENASE"/>
    <property type="match status" value="1"/>
</dbReference>
<keyword evidence="2 5" id="KW-0560">Oxidoreductase</keyword>
<gene>
    <name evidence="7" type="ORF">HANVADRAFT_52876</name>
</gene>
<evidence type="ECO:0000256" key="2">
    <source>
        <dbReference type="ARBA" id="ARBA00023002"/>
    </source>
</evidence>
<dbReference type="PANTHER" id="PTHR43720">
    <property type="entry name" value="2-AMINOMUCONIC SEMIALDEHYDE DEHYDROGENASE"/>
    <property type="match status" value="1"/>
</dbReference>
<evidence type="ECO:0000256" key="4">
    <source>
        <dbReference type="PROSITE-ProRule" id="PRU10007"/>
    </source>
</evidence>
<dbReference type="Proteomes" id="UP000092321">
    <property type="component" value="Unassembled WGS sequence"/>
</dbReference>
<dbReference type="InterPro" id="IPR016162">
    <property type="entry name" value="Ald_DH_N"/>
</dbReference>
<dbReference type="OrthoDB" id="310895at2759"/>
<feature type="active site" evidence="4">
    <location>
        <position position="263"/>
    </location>
</feature>
<dbReference type="InterPro" id="IPR029510">
    <property type="entry name" value="Ald_DH_CS_GLU"/>
</dbReference>
<dbReference type="InterPro" id="IPR015590">
    <property type="entry name" value="Aldehyde_DH_dom"/>
</dbReference>
<dbReference type="InterPro" id="IPR016160">
    <property type="entry name" value="Ald_DH_CS_CYS"/>
</dbReference>
<comment type="similarity">
    <text evidence="1 5">Belongs to the aldehyde dehydrogenase family.</text>
</comment>
<dbReference type="InterPro" id="IPR016163">
    <property type="entry name" value="Ald_DH_C"/>
</dbReference>
<dbReference type="PROSITE" id="PS00070">
    <property type="entry name" value="ALDEHYDE_DEHYDR_CYS"/>
    <property type="match status" value="1"/>
</dbReference>
<accession>A0A1B7TDL5</accession>
<evidence type="ECO:0000256" key="5">
    <source>
        <dbReference type="RuleBase" id="RU003345"/>
    </source>
</evidence>
<organism evidence="7 8">
    <name type="scientific">Hanseniaspora valbyensis NRRL Y-1626</name>
    <dbReference type="NCBI Taxonomy" id="766949"/>
    <lineage>
        <taxon>Eukaryota</taxon>
        <taxon>Fungi</taxon>
        <taxon>Dikarya</taxon>
        <taxon>Ascomycota</taxon>
        <taxon>Saccharomycotina</taxon>
        <taxon>Saccharomycetes</taxon>
        <taxon>Saccharomycodales</taxon>
        <taxon>Saccharomycodaceae</taxon>
        <taxon>Hanseniaspora</taxon>
    </lineage>
</organism>
<dbReference type="SUPFAM" id="SSF53720">
    <property type="entry name" value="ALDH-like"/>
    <property type="match status" value="1"/>
</dbReference>
<dbReference type="EMBL" id="LXPE01000013">
    <property type="protein sequence ID" value="OBA26849.1"/>
    <property type="molecule type" value="Genomic_DNA"/>
</dbReference>
<protein>
    <submittedName>
        <fullName evidence="7">Aldehyde dehydrogenase</fullName>
    </submittedName>
</protein>
<evidence type="ECO:0000256" key="1">
    <source>
        <dbReference type="ARBA" id="ARBA00009986"/>
    </source>
</evidence>
<dbReference type="Pfam" id="PF00171">
    <property type="entry name" value="Aldedh"/>
    <property type="match status" value="1"/>
</dbReference>
<evidence type="ECO:0000313" key="8">
    <source>
        <dbReference type="Proteomes" id="UP000092321"/>
    </source>
</evidence>
<dbReference type="Gene3D" id="3.40.605.10">
    <property type="entry name" value="Aldehyde Dehydrogenase, Chain A, domain 1"/>
    <property type="match status" value="1"/>
</dbReference>
<dbReference type="GO" id="GO:0006598">
    <property type="term" value="P:polyamine catabolic process"/>
    <property type="evidence" value="ECO:0007669"/>
    <property type="project" value="TreeGrafter"/>
</dbReference>
<proteinExistence type="inferred from homology"/>
<dbReference type="GO" id="GO:0004029">
    <property type="term" value="F:aldehyde dehydrogenase (NAD+) activity"/>
    <property type="evidence" value="ECO:0007669"/>
    <property type="project" value="TreeGrafter"/>
</dbReference>
<reference evidence="8" key="1">
    <citation type="journal article" date="2016" name="Proc. Natl. Acad. Sci. U.S.A.">
        <title>Comparative genomics of biotechnologically important yeasts.</title>
        <authorList>
            <person name="Riley R."/>
            <person name="Haridas S."/>
            <person name="Wolfe K.H."/>
            <person name="Lopes M.R."/>
            <person name="Hittinger C.T."/>
            <person name="Goeker M."/>
            <person name="Salamov A.A."/>
            <person name="Wisecaver J.H."/>
            <person name="Long T.M."/>
            <person name="Calvey C.H."/>
            <person name="Aerts A.L."/>
            <person name="Barry K.W."/>
            <person name="Choi C."/>
            <person name="Clum A."/>
            <person name="Coughlan A.Y."/>
            <person name="Deshpande S."/>
            <person name="Douglass A.P."/>
            <person name="Hanson S.J."/>
            <person name="Klenk H.-P."/>
            <person name="LaButti K.M."/>
            <person name="Lapidus A."/>
            <person name="Lindquist E.A."/>
            <person name="Lipzen A.M."/>
            <person name="Meier-Kolthoff J.P."/>
            <person name="Ohm R.A."/>
            <person name="Otillar R.P."/>
            <person name="Pangilinan J.L."/>
            <person name="Peng Y."/>
            <person name="Rokas A."/>
            <person name="Rosa C.A."/>
            <person name="Scheuner C."/>
            <person name="Sibirny A.A."/>
            <person name="Slot J.C."/>
            <person name="Stielow J.B."/>
            <person name="Sun H."/>
            <person name="Kurtzman C.P."/>
            <person name="Blackwell M."/>
            <person name="Grigoriev I.V."/>
            <person name="Jeffries T.W."/>
        </authorList>
    </citation>
    <scope>NUCLEOTIDE SEQUENCE [LARGE SCALE GENOMIC DNA]</scope>
    <source>
        <strain evidence="8">NRRL Y-1626</strain>
    </source>
</reference>
<dbReference type="AlphaFoldDB" id="A0A1B7TDL5"/>
<evidence type="ECO:0000256" key="3">
    <source>
        <dbReference type="ARBA" id="ARBA00023027"/>
    </source>
</evidence>
<dbReference type="Gene3D" id="3.40.309.10">
    <property type="entry name" value="Aldehyde Dehydrogenase, Chain A, domain 2"/>
    <property type="match status" value="1"/>
</dbReference>
<keyword evidence="3" id="KW-0520">NAD</keyword>
<dbReference type="InterPro" id="IPR016161">
    <property type="entry name" value="Ald_DH/histidinol_DH"/>
</dbReference>
<keyword evidence="8" id="KW-1185">Reference proteome</keyword>